<feature type="transmembrane region" description="Helical" evidence="7">
    <location>
        <begin position="12"/>
        <end position="31"/>
    </location>
</feature>
<feature type="transmembrane region" description="Helical" evidence="7">
    <location>
        <begin position="135"/>
        <end position="158"/>
    </location>
</feature>
<evidence type="ECO:0000256" key="4">
    <source>
        <dbReference type="ARBA" id="ARBA00022692"/>
    </source>
</evidence>
<keyword evidence="4 7" id="KW-0812">Transmembrane</keyword>
<sequence length="315" mass="34782">MFFKFLLRRLMYVIPMLIVTTLIVFSLILIIPGDPALALLGDNATEEKLALLRSQLGLDQPVLIQYWNWLTNAVQGDLGRSLFTGEIVSDAVFSRLGITFQLVVASIVFSFIFGMIFAIGSVIKPNSWMDYISRFMGTIGTAIPNFWLAMLLIVVFSVNLGWLPATGFTSISDNLGGFFQSIILPAICLGAFGAAQITRQLRSSLLEVLESDYIRTAYSKGLLLWPVIWKHALRNSLLPVITTTGLLFGNMLGATVVIETVFAIPGMGQLAVNSILQRDFPMLQGVVLVMVILVLIINFVTDVLYSVLDPRIEIK</sequence>
<comment type="subcellular location">
    <subcellularLocation>
        <location evidence="1 7">Cell membrane</location>
        <topology evidence="1 7">Multi-pass membrane protein</topology>
    </subcellularLocation>
</comment>
<feature type="transmembrane region" description="Helical" evidence="7">
    <location>
        <begin position="282"/>
        <end position="308"/>
    </location>
</feature>
<dbReference type="GO" id="GO:0005886">
    <property type="term" value="C:plasma membrane"/>
    <property type="evidence" value="ECO:0007669"/>
    <property type="project" value="UniProtKB-SubCell"/>
</dbReference>
<dbReference type="Pfam" id="PF19300">
    <property type="entry name" value="BPD_transp_1_N"/>
    <property type="match status" value="1"/>
</dbReference>
<comment type="similarity">
    <text evidence="7">Belongs to the binding-protein-dependent transport system permease family.</text>
</comment>
<evidence type="ECO:0000313" key="9">
    <source>
        <dbReference type="EMBL" id="MBS4211045.1"/>
    </source>
</evidence>
<dbReference type="InterPro" id="IPR045621">
    <property type="entry name" value="BPD_transp_1_N"/>
</dbReference>
<proteinExistence type="inferred from homology"/>
<dbReference type="InterPro" id="IPR035906">
    <property type="entry name" value="MetI-like_sf"/>
</dbReference>
<dbReference type="RefSeq" id="WP_213115592.1">
    <property type="nucleotide sequence ID" value="NZ_JAGYPF010000001.1"/>
</dbReference>
<gene>
    <name evidence="9" type="ORF">KHA99_01105</name>
</gene>
<keyword evidence="5 7" id="KW-1133">Transmembrane helix</keyword>
<evidence type="ECO:0000313" key="10">
    <source>
        <dbReference type="Proteomes" id="UP000679749"/>
    </source>
</evidence>
<evidence type="ECO:0000256" key="1">
    <source>
        <dbReference type="ARBA" id="ARBA00004651"/>
    </source>
</evidence>
<dbReference type="InterPro" id="IPR000515">
    <property type="entry name" value="MetI-like"/>
</dbReference>
<evidence type="ECO:0000256" key="5">
    <source>
        <dbReference type="ARBA" id="ARBA00022989"/>
    </source>
</evidence>
<reference evidence="9" key="1">
    <citation type="submission" date="2021-05" db="EMBL/GenBank/DDBJ databases">
        <title>Novel Bacillus species.</title>
        <authorList>
            <person name="Liu G."/>
        </authorList>
    </citation>
    <scope>NUCLEOTIDE SEQUENCE</scope>
    <source>
        <strain evidence="9">FJAT-49825</strain>
    </source>
</reference>
<dbReference type="SUPFAM" id="SSF161098">
    <property type="entry name" value="MetI-like"/>
    <property type="match status" value="1"/>
</dbReference>
<keyword evidence="2 7" id="KW-0813">Transport</keyword>
<feature type="transmembrane region" description="Helical" evidence="7">
    <location>
        <begin position="178"/>
        <end position="197"/>
    </location>
</feature>
<dbReference type="AlphaFoldDB" id="A0A942TYC9"/>
<organism evidence="9 10">
    <name type="scientific">Neobacillus rhizophilus</name>
    <dbReference type="NCBI Taxonomy" id="2833579"/>
    <lineage>
        <taxon>Bacteria</taxon>
        <taxon>Bacillati</taxon>
        <taxon>Bacillota</taxon>
        <taxon>Bacilli</taxon>
        <taxon>Bacillales</taxon>
        <taxon>Bacillaceae</taxon>
        <taxon>Neobacillus</taxon>
    </lineage>
</organism>
<feature type="transmembrane region" description="Helical" evidence="7">
    <location>
        <begin position="237"/>
        <end position="262"/>
    </location>
</feature>
<dbReference type="CDD" id="cd06261">
    <property type="entry name" value="TM_PBP2"/>
    <property type="match status" value="1"/>
</dbReference>
<keyword evidence="10" id="KW-1185">Reference proteome</keyword>
<evidence type="ECO:0000256" key="7">
    <source>
        <dbReference type="RuleBase" id="RU363032"/>
    </source>
</evidence>
<dbReference type="Pfam" id="PF00528">
    <property type="entry name" value="BPD_transp_1"/>
    <property type="match status" value="1"/>
</dbReference>
<comment type="caution">
    <text evidence="9">The sequence shown here is derived from an EMBL/GenBank/DDBJ whole genome shotgun (WGS) entry which is preliminary data.</text>
</comment>
<protein>
    <submittedName>
        <fullName evidence="9">ABC transporter permease</fullName>
    </submittedName>
</protein>
<dbReference type="PANTHER" id="PTHR43163:SF6">
    <property type="entry name" value="DIPEPTIDE TRANSPORT SYSTEM PERMEASE PROTEIN DPPB-RELATED"/>
    <property type="match status" value="1"/>
</dbReference>
<accession>A0A942TYC9</accession>
<dbReference type="EMBL" id="JAGYPF010000001">
    <property type="protein sequence ID" value="MBS4211045.1"/>
    <property type="molecule type" value="Genomic_DNA"/>
</dbReference>
<evidence type="ECO:0000259" key="8">
    <source>
        <dbReference type="PROSITE" id="PS50928"/>
    </source>
</evidence>
<dbReference type="Proteomes" id="UP000679749">
    <property type="component" value="Unassembled WGS sequence"/>
</dbReference>
<feature type="domain" description="ABC transmembrane type-1" evidence="8">
    <location>
        <begin position="96"/>
        <end position="301"/>
    </location>
</feature>
<name>A0A942TYC9_9BACI</name>
<dbReference type="PROSITE" id="PS50928">
    <property type="entry name" value="ABC_TM1"/>
    <property type="match status" value="1"/>
</dbReference>
<keyword evidence="6 7" id="KW-0472">Membrane</keyword>
<dbReference type="GO" id="GO:0055085">
    <property type="term" value="P:transmembrane transport"/>
    <property type="evidence" value="ECO:0007669"/>
    <property type="project" value="InterPro"/>
</dbReference>
<evidence type="ECO:0000256" key="2">
    <source>
        <dbReference type="ARBA" id="ARBA00022448"/>
    </source>
</evidence>
<feature type="transmembrane region" description="Helical" evidence="7">
    <location>
        <begin position="98"/>
        <end position="123"/>
    </location>
</feature>
<dbReference type="PANTHER" id="PTHR43163">
    <property type="entry name" value="DIPEPTIDE TRANSPORT SYSTEM PERMEASE PROTEIN DPPB-RELATED"/>
    <property type="match status" value="1"/>
</dbReference>
<dbReference type="Gene3D" id="1.10.3720.10">
    <property type="entry name" value="MetI-like"/>
    <property type="match status" value="1"/>
</dbReference>
<evidence type="ECO:0000256" key="3">
    <source>
        <dbReference type="ARBA" id="ARBA00022475"/>
    </source>
</evidence>
<evidence type="ECO:0000256" key="6">
    <source>
        <dbReference type="ARBA" id="ARBA00023136"/>
    </source>
</evidence>
<keyword evidence="3" id="KW-1003">Cell membrane</keyword>